<dbReference type="AlphaFoldDB" id="A0A8K0G8E2"/>
<name>A0A8K0G8E2_IGNLU</name>
<accession>A0A8K0G8E2</accession>
<comment type="caution">
    <text evidence="1">The sequence shown here is derived from an EMBL/GenBank/DDBJ whole genome shotgun (WGS) entry which is preliminary data.</text>
</comment>
<dbReference type="SUPFAM" id="SSF56219">
    <property type="entry name" value="DNase I-like"/>
    <property type="match status" value="1"/>
</dbReference>
<dbReference type="Gene3D" id="3.60.10.10">
    <property type="entry name" value="Endonuclease/exonuclease/phosphatase"/>
    <property type="match status" value="1"/>
</dbReference>
<sequence>MSIETWNIQEIATKTDELFREIKRSNMDIVGLTEAKKNARCTEERHVYIHIYSSVPKEERARSGVSTVQMDLKGHLLSIIVAYAPNNDANMADKDAFCTEMTKLLEKISDRKEIMMIGDLNARTGWRVDDPIVELYDETTRVNRTLLKILNGWFKHKQIYQYTWRQSPRKLRSIIDYIVTKQKSRHLMKDVRTFRGFECGSDHHLLVAKIYLSFKRKNESHENLADPNTADVRYNLYNLQDKSTRFLYQLRLPTKLLTMQDDTVNNMYQTVKKKIHKAAFEALGERQ</sequence>
<evidence type="ECO:0008006" key="3">
    <source>
        <dbReference type="Google" id="ProtNLM"/>
    </source>
</evidence>
<evidence type="ECO:0000313" key="2">
    <source>
        <dbReference type="Proteomes" id="UP000801492"/>
    </source>
</evidence>
<protein>
    <recommendedName>
        <fullName evidence="3">Endonuclease/exonuclease/phosphatase domain-containing protein</fullName>
    </recommendedName>
</protein>
<proteinExistence type="predicted"/>
<dbReference type="EMBL" id="VTPC01008721">
    <property type="protein sequence ID" value="KAF2892452.1"/>
    <property type="molecule type" value="Genomic_DNA"/>
</dbReference>
<dbReference type="Proteomes" id="UP000801492">
    <property type="component" value="Unassembled WGS sequence"/>
</dbReference>
<organism evidence="1 2">
    <name type="scientific">Ignelater luminosus</name>
    <name type="common">Cucubano</name>
    <name type="synonym">Pyrophorus luminosus</name>
    <dbReference type="NCBI Taxonomy" id="2038154"/>
    <lineage>
        <taxon>Eukaryota</taxon>
        <taxon>Metazoa</taxon>
        <taxon>Ecdysozoa</taxon>
        <taxon>Arthropoda</taxon>
        <taxon>Hexapoda</taxon>
        <taxon>Insecta</taxon>
        <taxon>Pterygota</taxon>
        <taxon>Neoptera</taxon>
        <taxon>Endopterygota</taxon>
        <taxon>Coleoptera</taxon>
        <taxon>Polyphaga</taxon>
        <taxon>Elateriformia</taxon>
        <taxon>Elateroidea</taxon>
        <taxon>Elateridae</taxon>
        <taxon>Agrypninae</taxon>
        <taxon>Pyrophorini</taxon>
        <taxon>Ignelater</taxon>
    </lineage>
</organism>
<evidence type="ECO:0000313" key="1">
    <source>
        <dbReference type="EMBL" id="KAF2892452.1"/>
    </source>
</evidence>
<reference evidence="1" key="1">
    <citation type="submission" date="2019-08" db="EMBL/GenBank/DDBJ databases">
        <title>The genome of the North American firefly Photinus pyralis.</title>
        <authorList>
            <consortium name="Photinus pyralis genome working group"/>
            <person name="Fallon T.R."/>
            <person name="Sander Lower S.E."/>
            <person name="Weng J.-K."/>
        </authorList>
    </citation>
    <scope>NUCLEOTIDE SEQUENCE</scope>
    <source>
        <strain evidence="1">TRF0915ILg1</strain>
        <tissue evidence="1">Whole body</tissue>
    </source>
</reference>
<keyword evidence="2" id="KW-1185">Reference proteome</keyword>
<dbReference type="InterPro" id="IPR036691">
    <property type="entry name" value="Endo/exonu/phosph_ase_sf"/>
</dbReference>
<dbReference type="OrthoDB" id="6744528at2759"/>
<gene>
    <name evidence="1" type="ORF">ILUMI_13721</name>
</gene>